<gene>
    <name evidence="7" type="ORF">SAMN02745166_03595</name>
</gene>
<dbReference type="InterPro" id="IPR009056">
    <property type="entry name" value="Cyt_c-like_dom"/>
</dbReference>
<protein>
    <submittedName>
        <fullName evidence="7">Putative membrane-bound dehydrogenase domain-containing protein</fullName>
    </submittedName>
</protein>
<evidence type="ECO:0000256" key="5">
    <source>
        <dbReference type="SAM" id="SignalP"/>
    </source>
</evidence>
<evidence type="ECO:0000313" key="7">
    <source>
        <dbReference type="EMBL" id="SKB02246.1"/>
    </source>
</evidence>
<dbReference type="GO" id="GO:0046872">
    <property type="term" value="F:metal ion binding"/>
    <property type="evidence" value="ECO:0007669"/>
    <property type="project" value="UniProtKB-KW"/>
</dbReference>
<name>A0A1T4YKG4_9BACT</name>
<feature type="chain" id="PRO_5012775302" evidence="5">
    <location>
        <begin position="23"/>
        <end position="952"/>
    </location>
</feature>
<dbReference type="InterPro" id="IPR055557">
    <property type="entry name" value="DUF7133"/>
</dbReference>
<keyword evidence="8" id="KW-1185">Reference proteome</keyword>
<evidence type="ECO:0000256" key="4">
    <source>
        <dbReference type="PROSITE-ProRule" id="PRU00433"/>
    </source>
</evidence>
<dbReference type="AlphaFoldDB" id="A0A1T4YKG4"/>
<reference evidence="8" key="1">
    <citation type="submission" date="2017-02" db="EMBL/GenBank/DDBJ databases">
        <authorList>
            <person name="Varghese N."/>
            <person name="Submissions S."/>
        </authorList>
    </citation>
    <scope>NUCLEOTIDE SEQUENCE [LARGE SCALE GENOMIC DNA]</scope>
    <source>
        <strain evidence="8">ATCC 700200</strain>
    </source>
</reference>
<dbReference type="InterPro" id="IPR013427">
    <property type="entry name" value="Haem-bd_dom_put"/>
</dbReference>
<dbReference type="Pfam" id="PF23500">
    <property type="entry name" value="DUF7133"/>
    <property type="match status" value="1"/>
</dbReference>
<dbReference type="InterPro" id="IPR011042">
    <property type="entry name" value="6-blade_b-propeller_TolB-like"/>
</dbReference>
<evidence type="ECO:0000313" key="8">
    <source>
        <dbReference type="Proteomes" id="UP000190774"/>
    </source>
</evidence>
<keyword evidence="3 4" id="KW-0408">Iron</keyword>
<dbReference type="EMBL" id="FUYE01000013">
    <property type="protein sequence ID" value="SKB02246.1"/>
    <property type="molecule type" value="Genomic_DNA"/>
</dbReference>
<dbReference type="RefSeq" id="WP_078814772.1">
    <property type="nucleotide sequence ID" value="NZ_FUYE01000013.1"/>
</dbReference>
<dbReference type="SUPFAM" id="SSF63829">
    <property type="entry name" value="Calcium-dependent phosphotriesterase"/>
    <property type="match status" value="1"/>
</dbReference>
<evidence type="ECO:0000256" key="1">
    <source>
        <dbReference type="ARBA" id="ARBA00022617"/>
    </source>
</evidence>
<dbReference type="PROSITE" id="PS51007">
    <property type="entry name" value="CYTC"/>
    <property type="match status" value="1"/>
</dbReference>
<dbReference type="GO" id="GO:0009055">
    <property type="term" value="F:electron transfer activity"/>
    <property type="evidence" value="ECO:0007669"/>
    <property type="project" value="InterPro"/>
</dbReference>
<dbReference type="Gene3D" id="1.10.760.10">
    <property type="entry name" value="Cytochrome c-like domain"/>
    <property type="match status" value="1"/>
</dbReference>
<dbReference type="GO" id="GO:0020037">
    <property type="term" value="F:heme binding"/>
    <property type="evidence" value="ECO:0007669"/>
    <property type="project" value="InterPro"/>
</dbReference>
<dbReference type="STRING" id="48467.SAMN02745166_03595"/>
<organism evidence="7 8">
    <name type="scientific">Prosthecobacter debontii</name>
    <dbReference type="NCBI Taxonomy" id="48467"/>
    <lineage>
        <taxon>Bacteria</taxon>
        <taxon>Pseudomonadati</taxon>
        <taxon>Verrucomicrobiota</taxon>
        <taxon>Verrucomicrobiia</taxon>
        <taxon>Verrucomicrobiales</taxon>
        <taxon>Verrucomicrobiaceae</taxon>
        <taxon>Prosthecobacter</taxon>
    </lineage>
</organism>
<dbReference type="OrthoDB" id="176496at2"/>
<dbReference type="Proteomes" id="UP000190774">
    <property type="component" value="Unassembled WGS sequence"/>
</dbReference>
<evidence type="ECO:0000259" key="6">
    <source>
        <dbReference type="PROSITE" id="PS51007"/>
    </source>
</evidence>
<keyword evidence="1 4" id="KW-0349">Heme</keyword>
<dbReference type="SUPFAM" id="SSF46626">
    <property type="entry name" value="Cytochrome c"/>
    <property type="match status" value="1"/>
</dbReference>
<evidence type="ECO:0000256" key="2">
    <source>
        <dbReference type="ARBA" id="ARBA00022723"/>
    </source>
</evidence>
<evidence type="ECO:0000256" key="3">
    <source>
        <dbReference type="ARBA" id="ARBA00023004"/>
    </source>
</evidence>
<feature type="domain" description="Cytochrome c" evidence="6">
    <location>
        <begin position="815"/>
        <end position="952"/>
    </location>
</feature>
<accession>A0A1T4YKG4</accession>
<keyword evidence="2 4" id="KW-0479">Metal-binding</keyword>
<dbReference type="InterPro" id="IPR036909">
    <property type="entry name" value="Cyt_c-like_dom_sf"/>
</dbReference>
<feature type="signal peptide" evidence="5">
    <location>
        <begin position="1"/>
        <end position="22"/>
    </location>
</feature>
<keyword evidence="5" id="KW-0732">Signal</keyword>
<proteinExistence type="predicted"/>
<sequence>MRPLNPLFALALLSAGFDVGVAADLPPDPGNTVPTSAARPVVIERSGAEKSAPEHTLPEGWTLQQVASSPLVTHPIMGCVDDQGRLYIGDAVGVNWNQAQLDQNPPNRILLLEDEDGDGAFDRSTVFADKMTFPQGVAWLKGSLYVCSPPGLWKLTDTNGDGVADERQMIVRGFDYTGNAADVHGPKLHPNGRLYWCHGRKGHKVIGKEGHVVHEGKASGIWSCLPDGSDVQWHSLGCADNPTGLAFTPQGDILGTCNLYYSQPRGDTLMHWLLGGVYERADQMQVIAELPRTLSRMPVVHNFGHVAVSGCTLVPEETASALYVTHFNTQRLVRMDLVPSGATFKAVENEFLKIHNPDVHLTDVMVDHDGSLLVLNTGGWFRIGCPSSLMAKPDLLGSVYRLRGPKVTPAIQPLAWKADWQLTSPAEIVQQLTSPEPRAVLHALAAAARQGSSSEIDAGLREMLDHPLEPVLEHALLHAVRVSGAVIGVQDLVETRSPVALRRLLVGFQPQDDVEAQQKRDLAAQHLDDADVALAQVALEVIAAEPEAAAPVTARVEAWLRADSMPETQLKALEGYLNALHAQLGVQALLGLALSHPQAAVREVALRVLADQPGVPVASEWTTSLEPKAGQPQLPLILAVLKRLKQHPFEVQLQDIADNSSLALSVRLKALDARKQNRLTPETLAFLLQTLTDMAAPSAARIQAASMLGAASVTPELIQGLAPALATAGPVELEKLLPLVRRVKSEEDARLLAQKLALNPALLSQQESFYRTCFSHLPPAIFEGIVLPARQKLEQQMDEKKRQLGSLAEKVGQSGHAEDGQKNFAMGKGTCIACHKIGETGRAIGPDLSHIGSIRTERDLLESILFPSNTLARDYEAHVFELSDGQSAMGVIRSHAAEGLIILDVAGQERLLPHEQIVSDTALTTSLMPMGLDMTLTPQELLDLVAYLRSLK</sequence>
<dbReference type="Gene3D" id="2.120.10.30">
    <property type="entry name" value="TolB, C-terminal domain"/>
    <property type="match status" value="1"/>
</dbReference>
<dbReference type="PANTHER" id="PTHR33546">
    <property type="entry name" value="LARGE, MULTIFUNCTIONAL SECRETED PROTEIN-RELATED"/>
    <property type="match status" value="1"/>
</dbReference>
<dbReference type="NCBIfam" id="TIGR02603">
    <property type="entry name" value="CxxCH_TIGR02603"/>
    <property type="match status" value="1"/>
</dbReference>
<dbReference type="NCBIfam" id="TIGR02604">
    <property type="entry name" value="Piru_Ver_Nterm"/>
    <property type="match status" value="1"/>
</dbReference>
<dbReference type="InterPro" id="IPR013428">
    <property type="entry name" value="Membrane-bound_put_N"/>
</dbReference>
<dbReference type="PANTHER" id="PTHR33546:SF1">
    <property type="entry name" value="LARGE, MULTIFUNCTIONAL SECRETED PROTEIN"/>
    <property type="match status" value="1"/>
</dbReference>